<dbReference type="InterPro" id="IPR002060">
    <property type="entry name" value="Squ/phyt_synthse"/>
</dbReference>
<evidence type="ECO:0000313" key="2">
    <source>
        <dbReference type="Proteomes" id="UP001199469"/>
    </source>
</evidence>
<dbReference type="SUPFAM" id="SSF48576">
    <property type="entry name" value="Terpenoid synthases"/>
    <property type="match status" value="1"/>
</dbReference>
<name>A0ABS8P8R8_9PSEU</name>
<accession>A0ABS8P8R8</accession>
<organism evidence="1 2">
    <name type="scientific">Actinomycetospora endophytica</name>
    <dbReference type="NCBI Taxonomy" id="2291215"/>
    <lineage>
        <taxon>Bacteria</taxon>
        <taxon>Bacillati</taxon>
        <taxon>Actinomycetota</taxon>
        <taxon>Actinomycetes</taxon>
        <taxon>Pseudonocardiales</taxon>
        <taxon>Pseudonocardiaceae</taxon>
        <taxon>Actinomycetospora</taxon>
    </lineage>
</organism>
<dbReference type="Gene3D" id="1.10.600.10">
    <property type="entry name" value="Farnesyl Diphosphate Synthase"/>
    <property type="match status" value="1"/>
</dbReference>
<keyword evidence="2" id="KW-1185">Reference proteome</keyword>
<dbReference type="InterPro" id="IPR008949">
    <property type="entry name" value="Isoprenoid_synthase_dom_sf"/>
</dbReference>
<dbReference type="SFLD" id="SFLDG01212">
    <property type="entry name" value="Phytoene_synthase_like"/>
    <property type="match status" value="1"/>
</dbReference>
<dbReference type="SFLD" id="SFLDG01018">
    <property type="entry name" value="Squalene/Phytoene_Synthase_Lik"/>
    <property type="match status" value="1"/>
</dbReference>
<dbReference type="PANTHER" id="PTHR31480">
    <property type="entry name" value="BIFUNCTIONAL LYCOPENE CYCLASE/PHYTOENE SYNTHASE"/>
    <property type="match status" value="1"/>
</dbReference>
<dbReference type="Pfam" id="PF00494">
    <property type="entry name" value="SQS_PSY"/>
    <property type="match status" value="1"/>
</dbReference>
<gene>
    <name evidence="1" type="ORF">LQ327_13130</name>
</gene>
<proteinExistence type="predicted"/>
<protein>
    <submittedName>
        <fullName evidence="1">Squalene/phytoene synthase family protein</fullName>
    </submittedName>
</protein>
<sequence>MGQRAGAVVDEMSRLRVAERAENFPVALRILPARRRAVLRAVYDVVRTVDDVGDEGEADPAQRLAALDALDEDLDRVFAGGAPHARVIGALAPHVGLLPVAPFHDLVAANRVDQTVTRYATRDELIGYCRLSAVPIGRLVLAAFEIDPTDAMLAASDDVCIALQLLEHLQDVGEDRGRGRIYLPADAREAAGVAETDLDAPTASPALRRLVLAESAAARDQLRTGSALVGRLHGAARLAVAGYAAGGFAAADAVDRTGGDVLGRTARTRRRDVVRHLARLGLGSTRRTGGPRP</sequence>
<comment type="caution">
    <text evidence="1">The sequence shown here is derived from an EMBL/GenBank/DDBJ whole genome shotgun (WGS) entry which is preliminary data.</text>
</comment>
<dbReference type="InterPro" id="IPR044843">
    <property type="entry name" value="Trans_IPPS_bact-type"/>
</dbReference>
<dbReference type="Proteomes" id="UP001199469">
    <property type="component" value="Unassembled WGS sequence"/>
</dbReference>
<dbReference type="SFLD" id="SFLDS00005">
    <property type="entry name" value="Isoprenoid_Synthase_Type_I"/>
    <property type="match status" value="1"/>
</dbReference>
<evidence type="ECO:0000313" key="1">
    <source>
        <dbReference type="EMBL" id="MCD2194317.1"/>
    </source>
</evidence>
<dbReference type="EMBL" id="JAJNDB010000002">
    <property type="protein sequence ID" value="MCD2194317.1"/>
    <property type="molecule type" value="Genomic_DNA"/>
</dbReference>
<reference evidence="1 2" key="1">
    <citation type="submission" date="2021-11" db="EMBL/GenBank/DDBJ databases">
        <title>Draft genome sequence of Actinomycetospora sp. SF1 isolated from the rhizosphere soil.</title>
        <authorList>
            <person name="Duangmal K."/>
            <person name="Chantavorakit T."/>
        </authorList>
    </citation>
    <scope>NUCLEOTIDE SEQUENCE [LARGE SCALE GENOMIC DNA]</scope>
    <source>
        <strain evidence="1 2">TBRC 5722</strain>
    </source>
</reference>
<dbReference type="RefSeq" id="WP_230734194.1">
    <property type="nucleotide sequence ID" value="NZ_JAJNDB010000002.1"/>
</dbReference>